<evidence type="ECO:0000256" key="4">
    <source>
        <dbReference type="ARBA" id="ARBA00022853"/>
    </source>
</evidence>
<dbReference type="GO" id="GO:0008270">
    <property type="term" value="F:zinc ion binding"/>
    <property type="evidence" value="ECO:0007669"/>
    <property type="project" value="UniProtKB-KW"/>
</dbReference>
<feature type="compositionally biased region" description="Low complexity" evidence="5">
    <location>
        <begin position="895"/>
        <end position="928"/>
    </location>
</feature>
<keyword evidence="4" id="KW-0156">Chromatin regulator</keyword>
<dbReference type="PANTHER" id="PTHR46462:SF3">
    <property type="entry name" value="UPSET, ISOFORM A"/>
    <property type="match status" value="1"/>
</dbReference>
<feature type="compositionally biased region" description="Basic and acidic residues" evidence="5">
    <location>
        <begin position="98"/>
        <end position="117"/>
    </location>
</feature>
<feature type="compositionally biased region" description="Polar residues" evidence="5">
    <location>
        <begin position="642"/>
        <end position="659"/>
    </location>
</feature>
<dbReference type="InterPro" id="IPR013083">
    <property type="entry name" value="Znf_RING/FYVE/PHD"/>
</dbReference>
<dbReference type="SUPFAM" id="SSF82199">
    <property type="entry name" value="SET domain"/>
    <property type="match status" value="1"/>
</dbReference>
<dbReference type="InterPro" id="IPR046341">
    <property type="entry name" value="SET_dom_sf"/>
</dbReference>
<dbReference type="InterPro" id="IPR001214">
    <property type="entry name" value="SET_dom"/>
</dbReference>
<dbReference type="SUPFAM" id="SSF57903">
    <property type="entry name" value="FYVE/PHD zinc finger"/>
    <property type="match status" value="1"/>
</dbReference>
<evidence type="ECO:0000256" key="1">
    <source>
        <dbReference type="ARBA" id="ARBA00022723"/>
    </source>
</evidence>
<dbReference type="OrthoDB" id="1928087at2759"/>
<dbReference type="EMBL" id="ML993971">
    <property type="protein sequence ID" value="KAF2201539.1"/>
    <property type="molecule type" value="Genomic_DNA"/>
</dbReference>
<organism evidence="7 8">
    <name type="scientific">Delitschia confertaspora ATCC 74209</name>
    <dbReference type="NCBI Taxonomy" id="1513339"/>
    <lineage>
        <taxon>Eukaryota</taxon>
        <taxon>Fungi</taxon>
        <taxon>Dikarya</taxon>
        <taxon>Ascomycota</taxon>
        <taxon>Pezizomycotina</taxon>
        <taxon>Dothideomycetes</taxon>
        <taxon>Pleosporomycetidae</taxon>
        <taxon>Pleosporales</taxon>
        <taxon>Delitschiaceae</taxon>
        <taxon>Delitschia</taxon>
    </lineage>
</organism>
<feature type="compositionally biased region" description="Basic and acidic residues" evidence="5">
    <location>
        <begin position="544"/>
        <end position="555"/>
    </location>
</feature>
<feature type="region of interest" description="Disordered" evidence="5">
    <location>
        <begin position="98"/>
        <end position="221"/>
    </location>
</feature>
<accession>A0A9P4JNL3</accession>
<sequence length="959" mass="104544">MTDVSTAKAYADPQLSTVATYGAPPPFTDRSPGLDGVIEEEESSVIKCICGFQEDDGSTVLCEKCDTWQHILCYYNTDERVPEVHECTECQPRPIDAKGAAEKQRQRRELQSVGERKGKPRTGPKSGKKRAKDPLGQVQPNGWAVHTNNDLHYGTERKSGSPRDQPPPSKRPKTHHRSSASVSMPSQVPNLAPGSRKRAASTLHNGQSPSKSPANIGANGYPAQEFSPEFLQLYRQPEPPIVDSNSFTDLRVANDISLWLNDRDALAEATDGKEPSEIFSRVDMTIEDLESTAPLIVKQKEEASDVTVHGLHPQWQYLTVEDSIVPNGGFVGELKGHIGRIGDYFSNPANRWDFLQHPEPFVFFPPHLPIYIDTRREGTILRYVRRSCRPNLDMKILTQSHQGGYHFCFTAKEDIHPDDELTVGWDIPPEIHQLLARFNHGDKGAKKMEHLSQWISRVLANFGGCACQRSKEPPCFLLEMARRSMNNHADAVQPPKATKGKKSKKSHISPVSTGHATNSRAGSENNRDGSRDITPMTHLSVDASDLKMSDRERRKIQQQERLFEQLEYDQLHGHKRKKRNSAGSTLNTPSFSSSKQLGHAEPSPSTTKSREHSHGVSRKAAANSSKTNGTQPVKQRSIYVDSATQTDPEPNASSPTTALTRRREMRPPMSFKRRLLREVTADRMERERSRSVKLEAHSPVLHQVASTQLSPMSPGSPLKTMTSVADSTTAAEVSALQSAQTAPQEDVEMKDAEEALPSSPKISLPKIEEMPDAPALESSSGTLHPPIQADPSPWTVIPSTEAATHVSTASPPQPTHLQIHPPPTPEPSLHLPSIESAITPGSASNVLGAPVAQSPISAVSHPSPFSPSVTSAVTPGPARKKLSLSDYAASRKAKLAQSQSQSSAIASPPLRQAPSASSPALSHASLPPQGSPARSPGITATLGTVHEETKPASYLPSAI</sequence>
<feature type="compositionally biased region" description="Basic residues" evidence="5">
    <location>
        <begin position="118"/>
        <end position="131"/>
    </location>
</feature>
<dbReference type="GO" id="GO:0006355">
    <property type="term" value="P:regulation of DNA-templated transcription"/>
    <property type="evidence" value="ECO:0007669"/>
    <property type="project" value="TreeGrafter"/>
</dbReference>
<feature type="compositionally biased region" description="Polar residues" evidence="5">
    <location>
        <begin position="202"/>
        <end position="213"/>
    </location>
</feature>
<dbReference type="Gene3D" id="2.170.270.10">
    <property type="entry name" value="SET domain"/>
    <property type="match status" value="1"/>
</dbReference>
<feature type="region of interest" description="Disordered" evidence="5">
    <location>
        <begin position="738"/>
        <end position="959"/>
    </location>
</feature>
<keyword evidence="1" id="KW-0479">Metal-binding</keyword>
<dbReference type="GO" id="GO:0006325">
    <property type="term" value="P:chromatin organization"/>
    <property type="evidence" value="ECO:0007669"/>
    <property type="project" value="UniProtKB-KW"/>
</dbReference>
<evidence type="ECO:0000256" key="3">
    <source>
        <dbReference type="ARBA" id="ARBA00022833"/>
    </source>
</evidence>
<comment type="caution">
    <text evidence="7">The sequence shown here is derived from an EMBL/GenBank/DDBJ whole genome shotgun (WGS) entry which is preliminary data.</text>
</comment>
<dbReference type="GO" id="GO:0034967">
    <property type="term" value="C:Set3 complex"/>
    <property type="evidence" value="ECO:0007669"/>
    <property type="project" value="TreeGrafter"/>
</dbReference>
<feature type="compositionally biased region" description="Polar residues" evidence="5">
    <location>
        <begin position="511"/>
        <end position="524"/>
    </location>
</feature>
<evidence type="ECO:0000259" key="6">
    <source>
        <dbReference type="PROSITE" id="PS50280"/>
    </source>
</evidence>
<evidence type="ECO:0000313" key="7">
    <source>
        <dbReference type="EMBL" id="KAF2201539.1"/>
    </source>
</evidence>
<dbReference type="GO" id="GO:0070210">
    <property type="term" value="C:Rpd3L-Expanded complex"/>
    <property type="evidence" value="ECO:0007669"/>
    <property type="project" value="TreeGrafter"/>
</dbReference>
<feature type="region of interest" description="Disordered" evidence="5">
    <location>
        <begin position="488"/>
        <end position="555"/>
    </location>
</feature>
<evidence type="ECO:0000313" key="8">
    <source>
        <dbReference type="Proteomes" id="UP000799536"/>
    </source>
</evidence>
<dbReference type="Pfam" id="PF00856">
    <property type="entry name" value="SET"/>
    <property type="match status" value="1"/>
</dbReference>
<dbReference type="PROSITE" id="PS50280">
    <property type="entry name" value="SET"/>
    <property type="match status" value="1"/>
</dbReference>
<dbReference type="SMART" id="SM00249">
    <property type="entry name" value="PHD"/>
    <property type="match status" value="1"/>
</dbReference>
<gene>
    <name evidence="7" type="ORF">GQ43DRAFT_31900</name>
</gene>
<dbReference type="InterPro" id="IPR001965">
    <property type="entry name" value="Znf_PHD"/>
</dbReference>
<evidence type="ECO:0000256" key="2">
    <source>
        <dbReference type="ARBA" id="ARBA00022771"/>
    </source>
</evidence>
<dbReference type="PANTHER" id="PTHR46462">
    <property type="entry name" value="UPSET, ISOFORM A"/>
    <property type="match status" value="1"/>
</dbReference>
<dbReference type="AlphaFoldDB" id="A0A9P4JNL3"/>
<dbReference type="Proteomes" id="UP000799536">
    <property type="component" value="Unassembled WGS sequence"/>
</dbReference>
<feature type="compositionally biased region" description="Polar residues" evidence="5">
    <location>
        <begin position="179"/>
        <end position="189"/>
    </location>
</feature>
<feature type="compositionally biased region" description="Polar residues" evidence="5">
    <location>
        <begin position="581"/>
        <end position="596"/>
    </location>
</feature>
<feature type="compositionally biased region" description="Polar residues" evidence="5">
    <location>
        <begin position="622"/>
        <end position="634"/>
    </location>
</feature>
<protein>
    <recommendedName>
        <fullName evidence="6">SET domain-containing protein</fullName>
    </recommendedName>
</protein>
<keyword evidence="3" id="KW-0862">Zinc</keyword>
<reference evidence="7" key="1">
    <citation type="journal article" date="2020" name="Stud. Mycol.">
        <title>101 Dothideomycetes genomes: a test case for predicting lifestyles and emergence of pathogens.</title>
        <authorList>
            <person name="Haridas S."/>
            <person name="Albert R."/>
            <person name="Binder M."/>
            <person name="Bloem J."/>
            <person name="Labutti K."/>
            <person name="Salamov A."/>
            <person name="Andreopoulos B."/>
            <person name="Baker S."/>
            <person name="Barry K."/>
            <person name="Bills G."/>
            <person name="Bluhm B."/>
            <person name="Cannon C."/>
            <person name="Castanera R."/>
            <person name="Culley D."/>
            <person name="Daum C."/>
            <person name="Ezra D."/>
            <person name="Gonzalez J."/>
            <person name="Henrissat B."/>
            <person name="Kuo A."/>
            <person name="Liang C."/>
            <person name="Lipzen A."/>
            <person name="Lutzoni F."/>
            <person name="Magnuson J."/>
            <person name="Mondo S."/>
            <person name="Nolan M."/>
            <person name="Ohm R."/>
            <person name="Pangilinan J."/>
            <person name="Park H.-J."/>
            <person name="Ramirez L."/>
            <person name="Alfaro M."/>
            <person name="Sun H."/>
            <person name="Tritt A."/>
            <person name="Yoshinaga Y."/>
            <person name="Zwiers L.-H."/>
            <person name="Turgeon B."/>
            <person name="Goodwin S."/>
            <person name="Spatafora J."/>
            <person name="Crous P."/>
            <person name="Grigoriev I."/>
        </authorList>
    </citation>
    <scope>NUCLEOTIDE SEQUENCE</scope>
    <source>
        <strain evidence="7">ATCC 74209</strain>
    </source>
</reference>
<evidence type="ECO:0000256" key="5">
    <source>
        <dbReference type="SAM" id="MobiDB-lite"/>
    </source>
</evidence>
<feature type="region of interest" description="Disordered" evidence="5">
    <location>
        <begin position="568"/>
        <end position="668"/>
    </location>
</feature>
<proteinExistence type="predicted"/>
<keyword evidence="8" id="KW-1185">Reference proteome</keyword>
<name>A0A9P4JNL3_9PLEO</name>
<feature type="domain" description="SET" evidence="6">
    <location>
        <begin position="293"/>
        <end position="426"/>
    </location>
</feature>
<feature type="compositionally biased region" description="Basic residues" evidence="5">
    <location>
        <begin position="498"/>
        <end position="507"/>
    </location>
</feature>
<dbReference type="Gene3D" id="3.30.40.10">
    <property type="entry name" value="Zinc/RING finger domain, C3HC4 (zinc finger)"/>
    <property type="match status" value="1"/>
</dbReference>
<keyword evidence="2" id="KW-0863">Zinc-finger</keyword>
<dbReference type="InterPro" id="IPR011011">
    <property type="entry name" value="Znf_FYVE_PHD"/>
</dbReference>
<feature type="compositionally biased region" description="Polar residues" evidence="5">
    <location>
        <begin position="797"/>
        <end position="810"/>
    </location>
</feature>